<dbReference type="RefSeq" id="WP_224191885.1">
    <property type="nucleotide sequence ID" value="NZ_JAIRAU010000011.1"/>
</dbReference>
<dbReference type="CDD" id="cd19590">
    <property type="entry name" value="serpin_thermopin-like"/>
    <property type="match status" value="1"/>
</dbReference>
<dbReference type="Gene3D" id="3.30.497.10">
    <property type="entry name" value="Antithrombin, subunit I, domain 2"/>
    <property type="match status" value="1"/>
</dbReference>
<dbReference type="InterPro" id="IPR023795">
    <property type="entry name" value="Serpin_CS"/>
</dbReference>
<name>A0ABS7TPW0_9BACT</name>
<accession>A0ABS7TPW0</accession>
<dbReference type="InterPro" id="IPR036186">
    <property type="entry name" value="Serpin_sf"/>
</dbReference>
<keyword evidence="4" id="KW-1185">Reference proteome</keyword>
<dbReference type="PANTHER" id="PTHR11461">
    <property type="entry name" value="SERINE PROTEASE INHIBITOR, SERPIN"/>
    <property type="match status" value="1"/>
</dbReference>
<dbReference type="InterPro" id="IPR023796">
    <property type="entry name" value="Serpin_dom"/>
</dbReference>
<dbReference type="Pfam" id="PF00079">
    <property type="entry name" value="Serpin"/>
    <property type="match status" value="1"/>
</dbReference>
<protein>
    <submittedName>
        <fullName evidence="3">Serpin family protein</fullName>
    </submittedName>
</protein>
<organism evidence="3 4">
    <name type="scientific">Nannocystis pusilla</name>
    <dbReference type="NCBI Taxonomy" id="889268"/>
    <lineage>
        <taxon>Bacteria</taxon>
        <taxon>Pseudomonadati</taxon>
        <taxon>Myxococcota</taxon>
        <taxon>Polyangia</taxon>
        <taxon>Nannocystales</taxon>
        <taxon>Nannocystaceae</taxon>
        <taxon>Nannocystis</taxon>
    </lineage>
</organism>
<dbReference type="Gene3D" id="2.30.39.10">
    <property type="entry name" value="Alpha-1-antitrypsin, domain 1"/>
    <property type="match status" value="1"/>
</dbReference>
<feature type="domain" description="Serpin" evidence="2">
    <location>
        <begin position="33"/>
        <end position="394"/>
    </location>
</feature>
<sequence>MKAAEPAEPPPPPPRVATELKPVVVRSINELTIDLQRKLAKQPGNLLVSGMSVAVALAQVHAGSGGATAKELAKVLNIDAPAADGLHAAFAGMLARWTHPDGNITLTAASRLFGEQRFAFKPEFIDRTRTVFAAALEPLDLAAGDLTAARARINGWMRDRTGDHIDEVVPADGLAATTLLLAADAAYFKADWQEPFDASATTDQMFHGVEHRRPVPMMHAVQRLRLAFGLAGKIRVLEIPYKGGEYSMVILLPSKRDGLKAMEKSISAAKLQSWLDAAKPISIDLKLPRFTLDSHVDLGPALFKLGAARVFDPKKADLSAMAGEKKLALSAVHHRARLAVEERGSEATGVPAIEIAVGNAPAQSIPFVVDHPFLFYIRDTRSGALLFYGRVTDPA</sequence>
<dbReference type="InterPro" id="IPR042185">
    <property type="entry name" value="Serpin_sf_2"/>
</dbReference>
<dbReference type="PANTHER" id="PTHR11461:SF211">
    <property type="entry name" value="GH10112P-RELATED"/>
    <property type="match status" value="1"/>
</dbReference>
<evidence type="ECO:0000259" key="2">
    <source>
        <dbReference type="SMART" id="SM00093"/>
    </source>
</evidence>
<dbReference type="SMART" id="SM00093">
    <property type="entry name" value="SERPIN"/>
    <property type="match status" value="1"/>
</dbReference>
<comment type="caution">
    <text evidence="3">The sequence shown here is derived from an EMBL/GenBank/DDBJ whole genome shotgun (WGS) entry which is preliminary data.</text>
</comment>
<proteinExistence type="inferred from homology"/>
<gene>
    <name evidence="3" type="ORF">K7C98_12700</name>
</gene>
<comment type="similarity">
    <text evidence="1">Belongs to the serpin family.</text>
</comment>
<dbReference type="EMBL" id="JAIRAU010000011">
    <property type="protein sequence ID" value="MBZ5710116.1"/>
    <property type="molecule type" value="Genomic_DNA"/>
</dbReference>
<dbReference type="InterPro" id="IPR000215">
    <property type="entry name" value="Serpin_fam"/>
</dbReference>
<evidence type="ECO:0000313" key="3">
    <source>
        <dbReference type="EMBL" id="MBZ5710116.1"/>
    </source>
</evidence>
<dbReference type="Proteomes" id="UP001139031">
    <property type="component" value="Unassembled WGS sequence"/>
</dbReference>
<dbReference type="PROSITE" id="PS00284">
    <property type="entry name" value="SERPIN"/>
    <property type="match status" value="1"/>
</dbReference>
<reference evidence="3" key="1">
    <citation type="submission" date="2021-08" db="EMBL/GenBank/DDBJ databases">
        <authorList>
            <person name="Stevens D.C."/>
        </authorList>
    </citation>
    <scope>NUCLEOTIDE SEQUENCE</scope>
    <source>
        <strain evidence="3">DSM 53165</strain>
    </source>
</reference>
<dbReference type="SUPFAM" id="SSF56574">
    <property type="entry name" value="Serpins"/>
    <property type="match status" value="1"/>
</dbReference>
<evidence type="ECO:0000256" key="1">
    <source>
        <dbReference type="RuleBase" id="RU000411"/>
    </source>
</evidence>
<evidence type="ECO:0000313" key="4">
    <source>
        <dbReference type="Proteomes" id="UP001139031"/>
    </source>
</evidence>
<dbReference type="InterPro" id="IPR042178">
    <property type="entry name" value="Serpin_sf_1"/>
</dbReference>